<name>A0AAD9IFZ1_PROWI</name>
<evidence type="ECO:0000256" key="1">
    <source>
        <dbReference type="SAM" id="MobiDB-lite"/>
    </source>
</evidence>
<protein>
    <submittedName>
        <fullName evidence="2">Uncharacterized protein</fullName>
    </submittedName>
</protein>
<dbReference type="PANTHER" id="PTHR34689:SF1">
    <property type="entry name" value="NUCLEIC ACID-BINDING PROTEIN"/>
    <property type="match status" value="1"/>
</dbReference>
<dbReference type="EMBL" id="JASFZW010000006">
    <property type="protein sequence ID" value="KAK2077691.1"/>
    <property type="molecule type" value="Genomic_DNA"/>
</dbReference>
<feature type="compositionally biased region" description="Basic and acidic residues" evidence="1">
    <location>
        <begin position="130"/>
        <end position="144"/>
    </location>
</feature>
<sequence length="298" mass="34639">MVQQHAEKLQKAKETTSRAKLRALMPHLGQATLEVALRECQWDADRAAALLRRFAIVHAKELSGIEKERKAIEDAAKGRERGSDDNQDARRGRGGHRSKSSKSRKESKHKKDRKERKSKKSKKDRKKRDRTVGSEYGKHGIIRESDMYAKRPEFMLWASEVKNIDVEVLPKYEEKDLFKEYMEDYNTATLPHAKYYDNELYERQRAAEQRRAGPGEELSALEDEEELRRQRAAQRAQEQSERLRAAYAELHTTDKARDMREQELLRARMGLAYRMGDTAEAQRLAARLAPDDPAHPQR</sequence>
<keyword evidence="3" id="KW-1185">Reference proteome</keyword>
<reference evidence="2" key="1">
    <citation type="submission" date="2021-01" db="EMBL/GenBank/DDBJ databases">
        <authorList>
            <person name="Eckstrom K.M.E."/>
        </authorList>
    </citation>
    <scope>NUCLEOTIDE SEQUENCE</scope>
    <source>
        <strain evidence="2">UVCC 0001</strain>
    </source>
</reference>
<organism evidence="2 3">
    <name type="scientific">Prototheca wickerhamii</name>
    <dbReference type="NCBI Taxonomy" id="3111"/>
    <lineage>
        <taxon>Eukaryota</taxon>
        <taxon>Viridiplantae</taxon>
        <taxon>Chlorophyta</taxon>
        <taxon>core chlorophytes</taxon>
        <taxon>Trebouxiophyceae</taxon>
        <taxon>Chlorellales</taxon>
        <taxon>Chlorellaceae</taxon>
        <taxon>Prototheca</taxon>
    </lineage>
</organism>
<evidence type="ECO:0000313" key="3">
    <source>
        <dbReference type="Proteomes" id="UP001255856"/>
    </source>
</evidence>
<gene>
    <name evidence="2" type="ORF">QBZ16_004537</name>
</gene>
<dbReference type="CDD" id="cd14279">
    <property type="entry name" value="CUE"/>
    <property type="match status" value="1"/>
</dbReference>
<feature type="compositionally biased region" description="Basic and acidic residues" evidence="1">
    <location>
        <begin position="65"/>
        <end position="91"/>
    </location>
</feature>
<feature type="compositionally biased region" description="Basic residues" evidence="1">
    <location>
        <begin position="92"/>
        <end position="129"/>
    </location>
</feature>
<feature type="region of interest" description="Disordered" evidence="1">
    <location>
        <begin position="65"/>
        <end position="144"/>
    </location>
</feature>
<evidence type="ECO:0000313" key="2">
    <source>
        <dbReference type="EMBL" id="KAK2077691.1"/>
    </source>
</evidence>
<accession>A0AAD9IFZ1</accession>
<dbReference type="Proteomes" id="UP001255856">
    <property type="component" value="Unassembled WGS sequence"/>
</dbReference>
<dbReference type="AlphaFoldDB" id="A0AAD9IFZ1"/>
<proteinExistence type="predicted"/>
<feature type="region of interest" description="Disordered" evidence="1">
    <location>
        <begin position="206"/>
        <end position="241"/>
    </location>
</feature>
<comment type="caution">
    <text evidence="2">The sequence shown here is derived from an EMBL/GenBank/DDBJ whole genome shotgun (WGS) entry which is preliminary data.</text>
</comment>
<dbReference type="PANTHER" id="PTHR34689">
    <property type="entry name" value="NUCLEIC ACID-BINDING PROTEIN"/>
    <property type="match status" value="1"/>
</dbReference>